<dbReference type="RefSeq" id="WP_255025844.1">
    <property type="nucleotide sequence ID" value="NZ_JANDHW010000003.1"/>
</dbReference>
<keyword evidence="3" id="KW-1185">Reference proteome</keyword>
<proteinExistence type="predicted"/>
<sequence length="160" mass="19449">MITTRSFTIPANDYFIMLFKRWILRGWMWIVALIGILVILVRYNIDFLYVALILLFLVAPLIIMMKYLSYVTIPHNRYVLPEKYLEIDKEKIVTVMKKEENEERETFPIDLFTDGKILRKYYLLIIDEKRLFPIPRNIFDSEVDDNQFRQEVFFKIIRIK</sequence>
<dbReference type="Proteomes" id="UP001205603">
    <property type="component" value="Unassembled WGS sequence"/>
</dbReference>
<comment type="caution">
    <text evidence="2">The sequence shown here is derived from an EMBL/GenBank/DDBJ whole genome shotgun (WGS) entry which is preliminary data.</text>
</comment>
<evidence type="ECO:0008006" key="4">
    <source>
        <dbReference type="Google" id="ProtNLM"/>
    </source>
</evidence>
<name>A0ABT1MEV1_9BACT</name>
<evidence type="ECO:0000256" key="1">
    <source>
        <dbReference type="SAM" id="Phobius"/>
    </source>
</evidence>
<dbReference type="EMBL" id="JANDHW010000003">
    <property type="protein sequence ID" value="MCP9611155.1"/>
    <property type="molecule type" value="Genomic_DNA"/>
</dbReference>
<organism evidence="2 3">
    <name type="scientific">Coprobacter tertius</name>
    <dbReference type="NCBI Taxonomy" id="2944915"/>
    <lineage>
        <taxon>Bacteria</taxon>
        <taxon>Pseudomonadati</taxon>
        <taxon>Bacteroidota</taxon>
        <taxon>Bacteroidia</taxon>
        <taxon>Bacteroidales</taxon>
        <taxon>Barnesiellaceae</taxon>
        <taxon>Coprobacter</taxon>
    </lineage>
</organism>
<evidence type="ECO:0000313" key="2">
    <source>
        <dbReference type="EMBL" id="MCP9611155.1"/>
    </source>
</evidence>
<accession>A0ABT1MEV1</accession>
<feature type="transmembrane region" description="Helical" evidence="1">
    <location>
        <begin position="47"/>
        <end position="68"/>
    </location>
</feature>
<protein>
    <recommendedName>
        <fullName evidence="4">YcxB-like protein domain-containing protein</fullName>
    </recommendedName>
</protein>
<keyword evidence="1" id="KW-0812">Transmembrane</keyword>
<feature type="transmembrane region" description="Helical" evidence="1">
    <location>
        <begin position="22"/>
        <end position="41"/>
    </location>
</feature>
<reference evidence="2 3" key="1">
    <citation type="submission" date="2022-07" db="EMBL/GenBank/DDBJ databases">
        <title>Fecal culturing of patients with breast cancer.</title>
        <authorList>
            <person name="Teng N.M.Y."/>
            <person name="Kiu R."/>
            <person name="Evans R."/>
            <person name="Baker D.J."/>
            <person name="Zenner C."/>
            <person name="Robinson S.D."/>
            <person name="Hall L.J."/>
        </authorList>
    </citation>
    <scope>NUCLEOTIDE SEQUENCE [LARGE SCALE GENOMIC DNA]</scope>
    <source>
        <strain evidence="2 3">LH1063</strain>
    </source>
</reference>
<keyword evidence="1" id="KW-0472">Membrane</keyword>
<gene>
    <name evidence="2" type="ORF">NMU02_03500</name>
</gene>
<keyword evidence="1" id="KW-1133">Transmembrane helix</keyword>
<evidence type="ECO:0000313" key="3">
    <source>
        <dbReference type="Proteomes" id="UP001205603"/>
    </source>
</evidence>